<name>A0A087T2T1_STEMI</name>
<accession>A0A087T2T1</accession>
<evidence type="ECO:0000313" key="2">
    <source>
        <dbReference type="EMBL" id="KFM59420.1"/>
    </source>
</evidence>
<dbReference type="Proteomes" id="UP000054359">
    <property type="component" value="Unassembled WGS sequence"/>
</dbReference>
<feature type="region of interest" description="Disordered" evidence="1">
    <location>
        <begin position="1"/>
        <end position="42"/>
    </location>
</feature>
<dbReference type="AlphaFoldDB" id="A0A087T2T1"/>
<gene>
    <name evidence="2" type="ORF">X975_20549</name>
</gene>
<organism evidence="2 3">
    <name type="scientific">Stegodyphus mimosarum</name>
    <name type="common">African social velvet spider</name>
    <dbReference type="NCBI Taxonomy" id="407821"/>
    <lineage>
        <taxon>Eukaryota</taxon>
        <taxon>Metazoa</taxon>
        <taxon>Ecdysozoa</taxon>
        <taxon>Arthropoda</taxon>
        <taxon>Chelicerata</taxon>
        <taxon>Arachnida</taxon>
        <taxon>Araneae</taxon>
        <taxon>Araneomorphae</taxon>
        <taxon>Entelegynae</taxon>
        <taxon>Eresoidea</taxon>
        <taxon>Eresidae</taxon>
        <taxon>Stegodyphus</taxon>
    </lineage>
</organism>
<protein>
    <submittedName>
        <fullName evidence="2">Uncharacterized protein</fullName>
    </submittedName>
</protein>
<dbReference type="EMBL" id="KK113136">
    <property type="protein sequence ID" value="KFM59420.1"/>
    <property type="molecule type" value="Genomic_DNA"/>
</dbReference>
<sequence>MSDGRTRLSGAQYKRKKSRKASSNSETGWKSVRLSTRHEKER</sequence>
<reference evidence="2 3" key="1">
    <citation type="submission" date="2013-11" db="EMBL/GenBank/DDBJ databases">
        <title>Genome sequencing of Stegodyphus mimosarum.</title>
        <authorList>
            <person name="Bechsgaard J."/>
        </authorList>
    </citation>
    <scope>NUCLEOTIDE SEQUENCE [LARGE SCALE GENOMIC DNA]</scope>
</reference>
<keyword evidence="3" id="KW-1185">Reference proteome</keyword>
<evidence type="ECO:0000256" key="1">
    <source>
        <dbReference type="SAM" id="MobiDB-lite"/>
    </source>
</evidence>
<proteinExistence type="predicted"/>
<evidence type="ECO:0000313" key="3">
    <source>
        <dbReference type="Proteomes" id="UP000054359"/>
    </source>
</evidence>
<feature type="non-terminal residue" evidence="2">
    <location>
        <position position="42"/>
    </location>
</feature>